<dbReference type="GO" id="GO:0005829">
    <property type="term" value="C:cytosol"/>
    <property type="evidence" value="ECO:0000318"/>
    <property type="project" value="GO_Central"/>
</dbReference>
<dbReference type="SMR" id="A0A1S4CK06"/>
<dbReference type="OrthoDB" id="1274115at2759"/>
<dbReference type="GO" id="GO:0016020">
    <property type="term" value="C:membrane"/>
    <property type="evidence" value="ECO:0007669"/>
    <property type="project" value="UniProtKB-SubCell"/>
</dbReference>
<dbReference type="PRINTS" id="PR00081">
    <property type="entry name" value="GDHRDH"/>
</dbReference>
<comment type="subcellular location">
    <subcellularLocation>
        <location evidence="1">Membrane</location>
        <topology evidence="1">Single-pass type II membrane protein</topology>
    </subcellularLocation>
</comment>
<evidence type="ECO:0000313" key="8">
    <source>
        <dbReference type="RefSeq" id="XP_016501565.1"/>
    </source>
</evidence>
<evidence type="ECO:0000256" key="3">
    <source>
        <dbReference type="ARBA" id="ARBA00022857"/>
    </source>
</evidence>
<gene>
    <name evidence="8" type="primary">LOC107819900</name>
</gene>
<dbReference type="Proteomes" id="UP000790787">
    <property type="component" value="Chromosome 22"/>
</dbReference>
<evidence type="ECO:0000256" key="6">
    <source>
        <dbReference type="RuleBase" id="RU000363"/>
    </source>
</evidence>
<keyword evidence="3" id="KW-0521">NADP</keyword>
<evidence type="ECO:0000256" key="5">
    <source>
        <dbReference type="ARBA" id="ARBA00023002"/>
    </source>
</evidence>
<proteinExistence type="inferred from homology"/>
<dbReference type="STRING" id="4097.A0A1S4CK06"/>
<dbReference type="KEGG" id="nta:107819900"/>
<comment type="similarity">
    <text evidence="2 6">Belongs to the short-chain dehydrogenases/reductases (SDR) family.</text>
</comment>
<keyword evidence="7" id="KW-1185">Reference proteome</keyword>
<dbReference type="GeneID" id="107819900"/>
<evidence type="ECO:0000256" key="4">
    <source>
        <dbReference type="ARBA" id="ARBA00022968"/>
    </source>
</evidence>
<dbReference type="InterPro" id="IPR020904">
    <property type="entry name" value="Sc_DH/Rdtase_CS"/>
</dbReference>
<dbReference type="GO" id="GO:0016491">
    <property type="term" value="F:oxidoreductase activity"/>
    <property type="evidence" value="ECO:0000318"/>
    <property type="project" value="GO_Central"/>
</dbReference>
<dbReference type="OMA" id="VLNWTFR"/>
<evidence type="ECO:0000256" key="1">
    <source>
        <dbReference type="ARBA" id="ARBA00004606"/>
    </source>
</evidence>
<organism evidence="7 8">
    <name type="scientific">Nicotiana tabacum</name>
    <name type="common">Common tobacco</name>
    <dbReference type="NCBI Taxonomy" id="4097"/>
    <lineage>
        <taxon>Eukaryota</taxon>
        <taxon>Viridiplantae</taxon>
        <taxon>Streptophyta</taxon>
        <taxon>Embryophyta</taxon>
        <taxon>Tracheophyta</taxon>
        <taxon>Spermatophyta</taxon>
        <taxon>Magnoliopsida</taxon>
        <taxon>eudicotyledons</taxon>
        <taxon>Gunneridae</taxon>
        <taxon>Pentapetalae</taxon>
        <taxon>asterids</taxon>
        <taxon>lamiids</taxon>
        <taxon>Solanales</taxon>
        <taxon>Solanaceae</taxon>
        <taxon>Nicotianoideae</taxon>
        <taxon>Nicotianeae</taxon>
        <taxon>Nicotiana</taxon>
    </lineage>
</organism>
<reference evidence="8" key="2">
    <citation type="submission" date="2025-08" db="UniProtKB">
        <authorList>
            <consortium name="RefSeq"/>
        </authorList>
    </citation>
    <scope>IDENTIFICATION</scope>
</reference>
<dbReference type="PANTHER" id="PTHR43391:SF14">
    <property type="entry name" value="DEHYDROGENASE_REDUCTASE SDR FAMILY PROTEIN 7-LIKE"/>
    <property type="match status" value="1"/>
</dbReference>
<dbReference type="AlphaFoldDB" id="A0A1S4CK06"/>
<name>A0A1S4CK06_TOBAC</name>
<keyword evidence="4" id="KW-0735">Signal-anchor</keyword>
<keyword evidence="5" id="KW-0560">Oxidoreductase</keyword>
<accession>A0A1S4CK06</accession>
<dbReference type="RefSeq" id="XP_016501565.1">
    <property type="nucleotide sequence ID" value="XM_016646079.1"/>
</dbReference>
<reference evidence="7" key="1">
    <citation type="journal article" date="2014" name="Nat. Commun.">
        <title>The tobacco genome sequence and its comparison with those of tomato and potato.</title>
        <authorList>
            <person name="Sierro N."/>
            <person name="Battey J.N."/>
            <person name="Ouadi S."/>
            <person name="Bakaher N."/>
            <person name="Bovet L."/>
            <person name="Willig A."/>
            <person name="Goepfert S."/>
            <person name="Peitsch M.C."/>
            <person name="Ivanov N.V."/>
        </authorList>
    </citation>
    <scope>NUCLEOTIDE SEQUENCE [LARGE SCALE GENOMIC DNA]</scope>
</reference>
<evidence type="ECO:0000256" key="2">
    <source>
        <dbReference type="ARBA" id="ARBA00006484"/>
    </source>
</evidence>
<dbReference type="SUPFAM" id="SSF51735">
    <property type="entry name" value="NAD(P)-binding Rossmann-fold domains"/>
    <property type="match status" value="1"/>
</dbReference>
<keyword evidence="4" id="KW-0812">Transmembrane</keyword>
<dbReference type="InterPro" id="IPR036291">
    <property type="entry name" value="NAD(P)-bd_dom_sf"/>
</dbReference>
<protein>
    <submittedName>
        <fullName evidence="8">11-beta-hydroxysteroid dehydrogenase-like 5</fullName>
    </submittedName>
</protein>
<dbReference type="PROSITE" id="PS00061">
    <property type="entry name" value="ADH_SHORT"/>
    <property type="match status" value="1"/>
</dbReference>
<dbReference type="InterPro" id="IPR002347">
    <property type="entry name" value="SDR_fam"/>
</dbReference>
<dbReference type="Pfam" id="PF00106">
    <property type="entry name" value="adh_short"/>
    <property type="match status" value="1"/>
</dbReference>
<dbReference type="PaxDb" id="4097-A0A1S4CK06"/>
<sequence>MDLVNSVLNFVVPPASLVMLAFAWPALTFINTCEWLYNSFFGEDMEDKVVIITGASSGIGEQIAYEYAKRKAHLVLVARRENRLWGISENARGLGAKSVLTTAADVVKEADCRRFITETVNLYGRVDHLVNTASLGHTFYLEEATDTNVFPILMDINFWGNVYPTYVALPYLRQNKGRVIVNASVESWLPLPRMSLYSAAKAALVNFYETLRFEVNGDVGVTIATHGWIGTEMTGGRFMLEEGAEMQWKEEREVHASGSSVEDFAKLIVSGACRGDPYVKYPSWHDIFLLYRVFTPNVLQWTFRMLLADQGARRTSFIGTGRPLAESTSPRRQPLAESTSPRRQPLLEPTSSPRRRVGPVPVQQQIE</sequence>
<dbReference type="Gene3D" id="3.40.50.720">
    <property type="entry name" value="NAD(P)-binding Rossmann-like Domain"/>
    <property type="match status" value="1"/>
</dbReference>
<evidence type="ECO:0000313" key="7">
    <source>
        <dbReference type="Proteomes" id="UP000790787"/>
    </source>
</evidence>
<dbReference type="PANTHER" id="PTHR43391">
    <property type="entry name" value="RETINOL DEHYDROGENASE-RELATED"/>
    <property type="match status" value="1"/>
</dbReference>
<dbReference type="PRINTS" id="PR00080">
    <property type="entry name" value="SDRFAMILY"/>
</dbReference>